<dbReference type="PANTHER" id="PTHR22854">
    <property type="entry name" value="TRYPTOPHAN BIOSYNTHESIS PROTEIN"/>
    <property type="match status" value="1"/>
</dbReference>
<dbReference type="InterPro" id="IPR045186">
    <property type="entry name" value="Indole-3-glycerol_P_synth"/>
</dbReference>
<evidence type="ECO:0000256" key="2">
    <source>
        <dbReference type="ARBA" id="ARBA00004696"/>
    </source>
</evidence>
<keyword evidence="5" id="KW-0210">Decarboxylase</keyword>
<dbReference type="STRING" id="145388.A0A0D2MMW5"/>
<feature type="domain" description="Indole-3-glycerol phosphate synthase" evidence="9">
    <location>
        <begin position="11"/>
        <end position="135"/>
    </location>
</feature>
<dbReference type="UniPathway" id="UPA00035">
    <property type="reaction ID" value="UER00043"/>
</dbReference>
<dbReference type="InterPro" id="IPR013785">
    <property type="entry name" value="Aldolase_TIM"/>
</dbReference>
<proteinExistence type="predicted"/>
<evidence type="ECO:0000256" key="7">
    <source>
        <dbReference type="ARBA" id="ARBA00023141"/>
    </source>
</evidence>
<evidence type="ECO:0000256" key="3">
    <source>
        <dbReference type="ARBA" id="ARBA00012362"/>
    </source>
</evidence>
<dbReference type="GO" id="GO:0004425">
    <property type="term" value="F:indole-3-glycerol-phosphate synthase activity"/>
    <property type="evidence" value="ECO:0007669"/>
    <property type="project" value="UniProtKB-EC"/>
</dbReference>
<evidence type="ECO:0000313" key="11">
    <source>
        <dbReference type="Proteomes" id="UP000054498"/>
    </source>
</evidence>
<accession>A0A0D2MMW5</accession>
<comment type="pathway">
    <text evidence="2">Amino-acid biosynthesis; L-tryptophan biosynthesis; L-tryptophan from chorismate: step 4/5.</text>
</comment>
<gene>
    <name evidence="10" type="ORF">MNEG_6062</name>
</gene>
<dbReference type="GO" id="GO:0004640">
    <property type="term" value="F:phosphoribosylanthranilate isomerase activity"/>
    <property type="evidence" value="ECO:0007669"/>
    <property type="project" value="TreeGrafter"/>
</dbReference>
<evidence type="ECO:0000256" key="1">
    <source>
        <dbReference type="ARBA" id="ARBA00001633"/>
    </source>
</evidence>
<dbReference type="SUPFAM" id="SSF51366">
    <property type="entry name" value="Ribulose-phoshate binding barrel"/>
    <property type="match status" value="1"/>
</dbReference>
<keyword evidence="6" id="KW-0822">Tryptophan biosynthesis</keyword>
<evidence type="ECO:0000256" key="8">
    <source>
        <dbReference type="ARBA" id="ARBA00023239"/>
    </source>
</evidence>
<evidence type="ECO:0000313" key="10">
    <source>
        <dbReference type="EMBL" id="KIZ01902.1"/>
    </source>
</evidence>
<dbReference type="RefSeq" id="XP_013900921.1">
    <property type="nucleotide sequence ID" value="XM_014045467.1"/>
</dbReference>
<comment type="catalytic activity">
    <reaction evidence="1">
        <text>1-(2-carboxyphenylamino)-1-deoxy-D-ribulose 5-phosphate + H(+) = (1S,2R)-1-C-(indol-3-yl)glycerol 3-phosphate + CO2 + H2O</text>
        <dbReference type="Rhea" id="RHEA:23476"/>
        <dbReference type="ChEBI" id="CHEBI:15377"/>
        <dbReference type="ChEBI" id="CHEBI:15378"/>
        <dbReference type="ChEBI" id="CHEBI:16526"/>
        <dbReference type="ChEBI" id="CHEBI:58613"/>
        <dbReference type="ChEBI" id="CHEBI:58866"/>
        <dbReference type="EC" id="4.1.1.48"/>
    </reaction>
</comment>
<keyword evidence="7" id="KW-0057">Aromatic amino acid biosynthesis</keyword>
<keyword evidence="11" id="KW-1185">Reference proteome</keyword>
<dbReference type="EC" id="4.1.1.48" evidence="3"/>
<dbReference type="AlphaFoldDB" id="A0A0D2MMW5"/>
<dbReference type="InterPro" id="IPR013798">
    <property type="entry name" value="Indole-3-glycerol_P_synth_dom"/>
</dbReference>
<evidence type="ECO:0000256" key="4">
    <source>
        <dbReference type="ARBA" id="ARBA00022605"/>
    </source>
</evidence>
<dbReference type="PANTHER" id="PTHR22854:SF2">
    <property type="entry name" value="INDOLE-3-GLYCEROL-PHOSPHATE SYNTHASE"/>
    <property type="match status" value="1"/>
</dbReference>
<dbReference type="Gene3D" id="3.20.20.70">
    <property type="entry name" value="Aldolase class I"/>
    <property type="match status" value="1"/>
</dbReference>
<dbReference type="Pfam" id="PF00218">
    <property type="entry name" value="IGPS"/>
    <property type="match status" value="1"/>
</dbReference>
<dbReference type="Proteomes" id="UP000054498">
    <property type="component" value="Unassembled WGS sequence"/>
</dbReference>
<protein>
    <recommendedName>
        <fullName evidence="3">indole-3-glycerol-phosphate synthase</fullName>
        <ecNumber evidence="3">4.1.1.48</ecNumber>
    </recommendedName>
</protein>
<dbReference type="GO" id="GO:0000162">
    <property type="term" value="P:L-tryptophan biosynthetic process"/>
    <property type="evidence" value="ECO:0007669"/>
    <property type="project" value="UniProtKB-UniPathway"/>
</dbReference>
<dbReference type="InterPro" id="IPR011060">
    <property type="entry name" value="RibuloseP-bd_barrel"/>
</dbReference>
<evidence type="ECO:0000256" key="5">
    <source>
        <dbReference type="ARBA" id="ARBA00022793"/>
    </source>
</evidence>
<organism evidence="10 11">
    <name type="scientific">Monoraphidium neglectum</name>
    <dbReference type="NCBI Taxonomy" id="145388"/>
    <lineage>
        <taxon>Eukaryota</taxon>
        <taxon>Viridiplantae</taxon>
        <taxon>Chlorophyta</taxon>
        <taxon>core chlorophytes</taxon>
        <taxon>Chlorophyceae</taxon>
        <taxon>CS clade</taxon>
        <taxon>Sphaeropleales</taxon>
        <taxon>Selenastraceae</taxon>
        <taxon>Monoraphidium</taxon>
    </lineage>
</organism>
<evidence type="ECO:0000259" key="9">
    <source>
        <dbReference type="Pfam" id="PF00218"/>
    </source>
</evidence>
<dbReference type="GeneID" id="25738938"/>
<evidence type="ECO:0000256" key="6">
    <source>
        <dbReference type="ARBA" id="ARBA00022822"/>
    </source>
</evidence>
<dbReference type="EMBL" id="KK101172">
    <property type="protein sequence ID" value="KIZ01902.1"/>
    <property type="molecule type" value="Genomic_DNA"/>
</dbReference>
<keyword evidence="4" id="KW-0028">Amino-acid biosynthesis</keyword>
<sequence>MPTRRKQRQLEAQLTELGMEALDERLQSATQAPVQPPYRLSRLISQITSTEGRAAVVVEISRPSPSATAAQLEAIAKRAVAAGADALVVRVDSEDTPEGSKDLFIVRQAVKVPVLARDWYIHPLQIVEAKEAGAAGLIGVIAQVCGGDGVGQEGYWSGVQSAIC</sequence>
<dbReference type="OrthoDB" id="524799at2759"/>
<keyword evidence="8" id="KW-0456">Lyase</keyword>
<name>A0A0D2MMW5_9CHLO</name>
<dbReference type="KEGG" id="mng:MNEG_6062"/>
<reference evidence="10 11" key="1">
    <citation type="journal article" date="2013" name="BMC Genomics">
        <title>Reconstruction of the lipid metabolism for the microalga Monoraphidium neglectum from its genome sequence reveals characteristics suitable for biofuel production.</title>
        <authorList>
            <person name="Bogen C."/>
            <person name="Al-Dilaimi A."/>
            <person name="Albersmeier A."/>
            <person name="Wichmann J."/>
            <person name="Grundmann M."/>
            <person name="Rupp O."/>
            <person name="Lauersen K.J."/>
            <person name="Blifernez-Klassen O."/>
            <person name="Kalinowski J."/>
            <person name="Goesmann A."/>
            <person name="Mussgnug J.H."/>
            <person name="Kruse O."/>
        </authorList>
    </citation>
    <scope>NUCLEOTIDE SEQUENCE [LARGE SCALE GENOMIC DNA]</scope>
    <source>
        <strain evidence="10 11">SAG 48.87</strain>
    </source>
</reference>